<dbReference type="CDD" id="cd20651">
    <property type="entry name" value="CYP15A1-like"/>
    <property type="match status" value="1"/>
</dbReference>
<evidence type="ECO:0000313" key="10">
    <source>
        <dbReference type="Proteomes" id="UP001148838"/>
    </source>
</evidence>
<evidence type="ECO:0008006" key="11">
    <source>
        <dbReference type="Google" id="ProtNLM"/>
    </source>
</evidence>
<dbReference type="PROSITE" id="PS00086">
    <property type="entry name" value="CYTOCHROME_P450"/>
    <property type="match status" value="1"/>
</dbReference>
<dbReference type="InterPro" id="IPR001128">
    <property type="entry name" value="Cyt_P450"/>
</dbReference>
<dbReference type="Pfam" id="PF00067">
    <property type="entry name" value="p450"/>
    <property type="match status" value="1"/>
</dbReference>
<dbReference type="InterPro" id="IPR050182">
    <property type="entry name" value="Cytochrome_P450_fam2"/>
</dbReference>
<evidence type="ECO:0000256" key="3">
    <source>
        <dbReference type="ARBA" id="ARBA00022617"/>
    </source>
</evidence>
<dbReference type="InterPro" id="IPR036396">
    <property type="entry name" value="Cyt_P450_sf"/>
</dbReference>
<comment type="caution">
    <text evidence="9">The sequence shown here is derived from an EMBL/GenBank/DDBJ whole genome shotgun (WGS) entry which is preliminary data.</text>
</comment>
<evidence type="ECO:0000256" key="1">
    <source>
        <dbReference type="ARBA" id="ARBA00001971"/>
    </source>
</evidence>
<reference evidence="9 10" key="1">
    <citation type="journal article" date="2022" name="Allergy">
        <title>Genome assembly and annotation of Periplaneta americana reveal a comprehensive cockroach allergen profile.</title>
        <authorList>
            <person name="Wang L."/>
            <person name="Xiong Q."/>
            <person name="Saelim N."/>
            <person name="Wang L."/>
            <person name="Nong W."/>
            <person name="Wan A.T."/>
            <person name="Shi M."/>
            <person name="Liu X."/>
            <person name="Cao Q."/>
            <person name="Hui J.H.L."/>
            <person name="Sookrung N."/>
            <person name="Leung T.F."/>
            <person name="Tungtrongchitr A."/>
            <person name="Tsui S.K.W."/>
        </authorList>
    </citation>
    <scope>NUCLEOTIDE SEQUENCE [LARGE SCALE GENOMIC DNA]</scope>
    <source>
        <strain evidence="9">PWHHKU_190912</strain>
    </source>
</reference>
<keyword evidence="10" id="KW-1185">Reference proteome</keyword>
<sequence>MAVALILGFVILLLVYHWMTMKPKDFPPGPPYLPILGSIFSMPKKLAHVTMAGEWRQKYGPVVGFFVGPRTAVAICGPREVLEVLRREEFQIRPDGDFFRERSFGKKLGIFFSDGPFWVEQRRFTLRHLRDFGFGKKSMEGFIMDEVEDILLHMKDLKVMQVTGLFSVSTLNVLWGMIAGTRYERNDKRLQDLLNRLTEAFRAGNPTGTLINIFPILKRIAPGFLGHTKVMDTLKSLQDFFRQSINEHEKSLDENNPRDLTDVYLKEMKRQYDNPVSTFTEEGLITICLDMFAAGGETTTSSLGFCLLYMVLYPEVQKKVQKELDAVVGRDRRPTLEDRANLPYVEAVLTELLRVCTIAPVTPPHCVDRDTYISGHFIPKNSTVLVNLYSLFQDKEHWGDPEVFRPERFLDADGKFVKDEWMIPFGMGKRVCIGEVLARSIVFLFFTSITQEFWLSVPEGDPNPSTVPLSGFTIAPAPFRVKVTKRA</sequence>
<keyword evidence="4 8" id="KW-0479">Metal-binding</keyword>
<protein>
    <recommendedName>
        <fullName evidence="11">Cytochrome P450</fullName>
    </recommendedName>
</protein>
<keyword evidence="6 8" id="KW-0408">Iron</keyword>
<evidence type="ECO:0000313" key="9">
    <source>
        <dbReference type="EMBL" id="KAJ4434998.1"/>
    </source>
</evidence>
<dbReference type="PANTHER" id="PTHR24300:SF376">
    <property type="entry name" value="CYTOCHROME P450 15A1"/>
    <property type="match status" value="1"/>
</dbReference>
<dbReference type="InterPro" id="IPR017972">
    <property type="entry name" value="Cyt_P450_CS"/>
</dbReference>
<accession>A0ABQ8SLH9</accession>
<gene>
    <name evidence="9" type="ORF">ANN_23570</name>
</gene>
<evidence type="ECO:0000256" key="5">
    <source>
        <dbReference type="ARBA" id="ARBA00023002"/>
    </source>
</evidence>
<dbReference type="Gene3D" id="1.10.630.10">
    <property type="entry name" value="Cytochrome P450"/>
    <property type="match status" value="1"/>
</dbReference>
<comment type="similarity">
    <text evidence="2 8">Belongs to the cytochrome P450 family.</text>
</comment>
<dbReference type="PRINTS" id="PR00385">
    <property type="entry name" value="P450"/>
</dbReference>
<keyword evidence="3 8" id="KW-0349">Heme</keyword>
<evidence type="ECO:0000256" key="6">
    <source>
        <dbReference type="ARBA" id="ARBA00023004"/>
    </source>
</evidence>
<name>A0ABQ8SLH9_PERAM</name>
<dbReference type="SUPFAM" id="SSF48264">
    <property type="entry name" value="Cytochrome P450"/>
    <property type="match status" value="1"/>
</dbReference>
<evidence type="ECO:0000256" key="8">
    <source>
        <dbReference type="RuleBase" id="RU000461"/>
    </source>
</evidence>
<evidence type="ECO:0000256" key="2">
    <source>
        <dbReference type="ARBA" id="ARBA00010617"/>
    </source>
</evidence>
<dbReference type="InterPro" id="IPR002401">
    <property type="entry name" value="Cyt_P450_E_grp-I"/>
</dbReference>
<dbReference type="Proteomes" id="UP001148838">
    <property type="component" value="Unassembled WGS sequence"/>
</dbReference>
<dbReference type="PRINTS" id="PR00463">
    <property type="entry name" value="EP450I"/>
</dbReference>
<dbReference type="EMBL" id="JAJSOF020000025">
    <property type="protein sequence ID" value="KAJ4434998.1"/>
    <property type="molecule type" value="Genomic_DNA"/>
</dbReference>
<keyword evidence="7 8" id="KW-0503">Monooxygenase</keyword>
<comment type="cofactor">
    <cofactor evidence="1">
        <name>heme</name>
        <dbReference type="ChEBI" id="CHEBI:30413"/>
    </cofactor>
</comment>
<organism evidence="9 10">
    <name type="scientific">Periplaneta americana</name>
    <name type="common">American cockroach</name>
    <name type="synonym">Blatta americana</name>
    <dbReference type="NCBI Taxonomy" id="6978"/>
    <lineage>
        <taxon>Eukaryota</taxon>
        <taxon>Metazoa</taxon>
        <taxon>Ecdysozoa</taxon>
        <taxon>Arthropoda</taxon>
        <taxon>Hexapoda</taxon>
        <taxon>Insecta</taxon>
        <taxon>Pterygota</taxon>
        <taxon>Neoptera</taxon>
        <taxon>Polyneoptera</taxon>
        <taxon>Dictyoptera</taxon>
        <taxon>Blattodea</taxon>
        <taxon>Blattoidea</taxon>
        <taxon>Blattidae</taxon>
        <taxon>Blattinae</taxon>
        <taxon>Periplaneta</taxon>
    </lineage>
</organism>
<proteinExistence type="inferred from homology"/>
<evidence type="ECO:0000256" key="4">
    <source>
        <dbReference type="ARBA" id="ARBA00022723"/>
    </source>
</evidence>
<evidence type="ECO:0000256" key="7">
    <source>
        <dbReference type="ARBA" id="ARBA00023033"/>
    </source>
</evidence>
<dbReference type="PANTHER" id="PTHR24300">
    <property type="entry name" value="CYTOCHROME P450 508A4-RELATED"/>
    <property type="match status" value="1"/>
</dbReference>
<keyword evidence="5 8" id="KW-0560">Oxidoreductase</keyword>